<keyword evidence="5" id="KW-0131">Cell cycle</keyword>
<keyword evidence="3 7" id="KW-0812">Transmembrane</keyword>
<keyword evidence="2" id="KW-0132">Cell division</keyword>
<evidence type="ECO:0000256" key="1">
    <source>
        <dbReference type="ARBA" id="ARBA00022475"/>
    </source>
</evidence>
<feature type="domain" description="POTRA" evidence="9">
    <location>
        <begin position="154"/>
        <end position="222"/>
    </location>
</feature>
<feature type="region of interest" description="Disordered" evidence="6">
    <location>
        <begin position="1"/>
        <end position="96"/>
    </location>
</feature>
<dbReference type="Pfam" id="PF08478">
    <property type="entry name" value="POTRA_1"/>
    <property type="match status" value="1"/>
</dbReference>
<evidence type="ECO:0000313" key="10">
    <source>
        <dbReference type="EMBL" id="PDQ34610.1"/>
    </source>
</evidence>
<dbReference type="GO" id="GO:0051301">
    <property type="term" value="P:cell division"/>
    <property type="evidence" value="ECO:0007669"/>
    <property type="project" value="UniProtKB-KW"/>
</dbReference>
<comment type="caution">
    <text evidence="10">The sequence shown here is derived from an EMBL/GenBank/DDBJ whole genome shotgun (WGS) entry which is preliminary data.</text>
</comment>
<dbReference type="GO" id="GO:0005886">
    <property type="term" value="C:plasma membrane"/>
    <property type="evidence" value="ECO:0007669"/>
    <property type="project" value="TreeGrafter"/>
</dbReference>
<evidence type="ECO:0000256" key="7">
    <source>
        <dbReference type="SAM" id="Phobius"/>
    </source>
</evidence>
<evidence type="ECO:0000259" key="8">
    <source>
        <dbReference type="Pfam" id="PF03799"/>
    </source>
</evidence>
<accession>A0A2A6FPK6</accession>
<gene>
    <name evidence="10" type="ORF">B5766_10540</name>
</gene>
<dbReference type="Pfam" id="PF03799">
    <property type="entry name" value="FtsQ_DivIB_C"/>
    <property type="match status" value="1"/>
</dbReference>
<proteinExistence type="predicted"/>
<keyword evidence="4 7" id="KW-1133">Transmembrane helix</keyword>
<name>A0A2A6FPK6_9MICO</name>
<sequence length="349" mass="37338">MSGSNTREGGSAVKRPQGFGLPPQETGNPRAKPGGHKSVVPPPQDTAELSHQDDALLTGRKGRRAARGIRFAVASTKPERETESDSEVVDSSPDDRRERRALLALERERRQYERQEIRRFTTFQRRRRRMWALGLGSVTVVVIAVWAIAYSPLFALRTIRVEGTHTLPSAQVEAAFVPLRGTPLPLVTDEKIQKVLANFKPIETYSIEALPPHTLVIRVVERTAVGVFAHSGGGFELVDAAGVVIDTPAAQPAGQPLITVPDGASGSGFRTAAAVIRSLPSSLRSMLAGVSASTSNNVILQLASGEKIVWGDVSEPVLKAQVLDSLLRAAPPGSVSVYDVSSPLSPVTG</sequence>
<dbReference type="AlphaFoldDB" id="A0A2A6FPK6"/>
<evidence type="ECO:0000256" key="3">
    <source>
        <dbReference type="ARBA" id="ARBA00022692"/>
    </source>
</evidence>
<protein>
    <submittedName>
        <fullName evidence="10">Uncharacterized protein</fullName>
    </submittedName>
</protein>
<feature type="domain" description="Cell division protein FtsQ/DivIB C-terminal" evidence="8">
    <location>
        <begin position="230"/>
        <end position="330"/>
    </location>
</feature>
<evidence type="ECO:0000256" key="5">
    <source>
        <dbReference type="ARBA" id="ARBA00023306"/>
    </source>
</evidence>
<evidence type="ECO:0000259" key="9">
    <source>
        <dbReference type="Pfam" id="PF08478"/>
    </source>
</evidence>
<evidence type="ECO:0000256" key="2">
    <source>
        <dbReference type="ARBA" id="ARBA00022618"/>
    </source>
</evidence>
<dbReference type="EMBL" id="NAEP01000050">
    <property type="protein sequence ID" value="PDQ34610.1"/>
    <property type="molecule type" value="Genomic_DNA"/>
</dbReference>
<evidence type="ECO:0000256" key="6">
    <source>
        <dbReference type="SAM" id="MobiDB-lite"/>
    </source>
</evidence>
<dbReference type="PANTHER" id="PTHR37820:SF1">
    <property type="entry name" value="CELL DIVISION PROTEIN FTSQ"/>
    <property type="match status" value="1"/>
</dbReference>
<evidence type="ECO:0000256" key="4">
    <source>
        <dbReference type="ARBA" id="ARBA00022989"/>
    </source>
</evidence>
<dbReference type="PANTHER" id="PTHR37820">
    <property type="entry name" value="CELL DIVISION PROTEIN DIVIB"/>
    <property type="match status" value="1"/>
</dbReference>
<reference evidence="11" key="1">
    <citation type="submission" date="2017-03" db="EMBL/GenBank/DDBJ databases">
        <authorList>
            <person name="Lund M.B."/>
        </authorList>
    </citation>
    <scope>NUCLEOTIDE SEQUENCE [LARGE SCALE GENOMIC DNA]</scope>
</reference>
<dbReference type="InterPro" id="IPR050487">
    <property type="entry name" value="FtsQ_DivIB"/>
</dbReference>
<dbReference type="Proteomes" id="UP000219994">
    <property type="component" value="Unassembled WGS sequence"/>
</dbReference>
<keyword evidence="1" id="KW-1003">Cell membrane</keyword>
<dbReference type="InterPro" id="IPR013685">
    <property type="entry name" value="POTRA_FtsQ_type"/>
</dbReference>
<evidence type="ECO:0000313" key="11">
    <source>
        <dbReference type="Proteomes" id="UP000219994"/>
    </source>
</evidence>
<dbReference type="InterPro" id="IPR005548">
    <property type="entry name" value="Cell_div_FtsQ/DivIB_C"/>
</dbReference>
<keyword evidence="7" id="KW-0472">Membrane</keyword>
<feature type="transmembrane region" description="Helical" evidence="7">
    <location>
        <begin position="130"/>
        <end position="150"/>
    </location>
</feature>
<organism evidence="10 11">
    <name type="scientific">Candidatus Lumbricidiphila eiseniae</name>
    <dbReference type="NCBI Taxonomy" id="1969409"/>
    <lineage>
        <taxon>Bacteria</taxon>
        <taxon>Bacillati</taxon>
        <taxon>Actinomycetota</taxon>
        <taxon>Actinomycetes</taxon>
        <taxon>Micrococcales</taxon>
        <taxon>Microbacteriaceae</taxon>
        <taxon>Candidatus Lumbricidiphila</taxon>
    </lineage>
</organism>